<evidence type="ECO:0000313" key="7">
    <source>
        <dbReference type="Proteomes" id="UP000034680"/>
    </source>
</evidence>
<reference evidence="6 7" key="2">
    <citation type="submission" date="2015-05" db="EMBL/GenBank/DDBJ databases">
        <authorList>
            <person name="Morales-Cruz A."/>
            <person name="Amrine K.C."/>
            <person name="Cantu D."/>
        </authorList>
    </citation>
    <scope>NUCLEOTIDE SEQUENCE [LARGE SCALE GENOMIC DNA]</scope>
    <source>
        <strain evidence="6">DA912</strain>
    </source>
</reference>
<sequence>MYISNVLSFLPLVALAKAAALPEYTAPAPEVDESTVYDAIVVGGGPSGLSAVSGLARVRRNVLLIDSGEYRNEATRHMHDVIGLDGVTPAYYRWLARELLSDYKTVTLTNGTVTGIQAADSNVTSFTVQATLPSGEKTLTARKIVLGTGLKDDLPSTPGLQENWGKGIYWCPWCDGHEHADQALGLLGPLEDIPGLVREVATLNSDVVAFANGTDTPEARAATEASFPDWEEYLKISNVTVYNQTITSITRLRDGHNASADPSLATSPEYDLFRVDLDDGTSVERAAFFVSFPDEQKSTVGEDLGITLYGGRLYANQDKGLSTNIPGTYAIGDANSDNVTNVPHAIYTGKRAAVYAHVQLAREDVASQLAAARNNGTATAEKREEFSLDPRDVWERMNGQPGELLYAGEF</sequence>
<evidence type="ECO:0000256" key="3">
    <source>
        <dbReference type="ARBA" id="ARBA00023002"/>
    </source>
</evidence>
<evidence type="ECO:0000313" key="6">
    <source>
        <dbReference type="EMBL" id="KKY35071.1"/>
    </source>
</evidence>
<evidence type="ECO:0000256" key="1">
    <source>
        <dbReference type="ARBA" id="ARBA00009333"/>
    </source>
</evidence>
<keyword evidence="7" id="KW-1185">Reference proteome</keyword>
<dbReference type="SUPFAM" id="SSF51905">
    <property type="entry name" value="FAD/NAD(P)-binding domain"/>
    <property type="match status" value="1"/>
</dbReference>
<protein>
    <submittedName>
        <fullName evidence="6">Putative sulphydryl oxidase</fullName>
    </submittedName>
</protein>
<dbReference type="PRINTS" id="PR00469">
    <property type="entry name" value="PNDRDTASEII"/>
</dbReference>
<dbReference type="InterPro" id="IPR023753">
    <property type="entry name" value="FAD/NAD-binding_dom"/>
</dbReference>
<proteinExistence type="inferred from homology"/>
<gene>
    <name evidence="6" type="ORF">UCDDA912_g04929</name>
</gene>
<dbReference type="EMBL" id="LCUC01000173">
    <property type="protein sequence ID" value="KKY35071.1"/>
    <property type="molecule type" value="Genomic_DNA"/>
</dbReference>
<dbReference type="Proteomes" id="UP000034680">
    <property type="component" value="Unassembled WGS sequence"/>
</dbReference>
<keyword evidence="3" id="KW-0560">Oxidoreductase</keyword>
<evidence type="ECO:0000259" key="5">
    <source>
        <dbReference type="Pfam" id="PF07992"/>
    </source>
</evidence>
<comment type="caution">
    <text evidence="6">The sequence shown here is derived from an EMBL/GenBank/DDBJ whole genome shotgun (WGS) entry which is preliminary data.</text>
</comment>
<dbReference type="PANTHER" id="PTHR48105">
    <property type="entry name" value="THIOREDOXIN REDUCTASE 1-RELATED-RELATED"/>
    <property type="match status" value="1"/>
</dbReference>
<name>A0A0G2FM03_9PEZI</name>
<organism evidence="6 7">
    <name type="scientific">Diaporthe ampelina</name>
    <dbReference type="NCBI Taxonomy" id="1214573"/>
    <lineage>
        <taxon>Eukaryota</taxon>
        <taxon>Fungi</taxon>
        <taxon>Dikarya</taxon>
        <taxon>Ascomycota</taxon>
        <taxon>Pezizomycotina</taxon>
        <taxon>Sordariomycetes</taxon>
        <taxon>Sordariomycetidae</taxon>
        <taxon>Diaporthales</taxon>
        <taxon>Diaporthaceae</taxon>
        <taxon>Diaporthe</taxon>
    </lineage>
</organism>
<feature type="chain" id="PRO_5002544185" evidence="4">
    <location>
        <begin position="21"/>
        <end position="410"/>
    </location>
</feature>
<dbReference type="STRING" id="1214573.A0A0G2FM03"/>
<evidence type="ECO:0000256" key="2">
    <source>
        <dbReference type="ARBA" id="ARBA00022630"/>
    </source>
</evidence>
<dbReference type="AlphaFoldDB" id="A0A0G2FM03"/>
<evidence type="ECO:0000256" key="4">
    <source>
        <dbReference type="SAM" id="SignalP"/>
    </source>
</evidence>
<feature type="domain" description="FAD/NAD(P)-binding" evidence="5">
    <location>
        <begin position="37"/>
        <end position="172"/>
    </location>
</feature>
<dbReference type="PRINTS" id="PR00368">
    <property type="entry name" value="FADPNR"/>
</dbReference>
<dbReference type="Gene3D" id="3.50.50.60">
    <property type="entry name" value="FAD/NAD(P)-binding domain"/>
    <property type="match status" value="2"/>
</dbReference>
<keyword evidence="2" id="KW-0285">Flavoprotein</keyword>
<dbReference type="GO" id="GO:0016491">
    <property type="term" value="F:oxidoreductase activity"/>
    <property type="evidence" value="ECO:0007669"/>
    <property type="project" value="UniProtKB-KW"/>
</dbReference>
<dbReference type="OrthoDB" id="4570620at2759"/>
<reference evidence="6 7" key="1">
    <citation type="submission" date="2015-05" db="EMBL/GenBank/DDBJ databases">
        <title>Distinctive expansion of gene families associated with plant cell wall degradation and secondary metabolism in the genomes of grapevine trunk pathogens.</title>
        <authorList>
            <person name="Lawrence D.P."/>
            <person name="Travadon R."/>
            <person name="Rolshausen P.E."/>
            <person name="Baumgartner K."/>
        </authorList>
    </citation>
    <scope>NUCLEOTIDE SEQUENCE [LARGE SCALE GENOMIC DNA]</scope>
    <source>
        <strain evidence="6">DA912</strain>
    </source>
</reference>
<keyword evidence="4" id="KW-0732">Signal</keyword>
<accession>A0A0G2FM03</accession>
<dbReference type="InterPro" id="IPR050097">
    <property type="entry name" value="Ferredoxin-NADP_redctase_2"/>
</dbReference>
<feature type="signal peptide" evidence="4">
    <location>
        <begin position="1"/>
        <end position="20"/>
    </location>
</feature>
<dbReference type="GO" id="GO:0097237">
    <property type="term" value="P:cellular response to toxic substance"/>
    <property type="evidence" value="ECO:0007669"/>
    <property type="project" value="UniProtKB-ARBA"/>
</dbReference>
<comment type="similarity">
    <text evidence="1">Belongs to the class-II pyridine nucleotide-disulfide oxidoreductase family.</text>
</comment>
<dbReference type="Pfam" id="PF07992">
    <property type="entry name" value="Pyr_redox_2"/>
    <property type="match status" value="1"/>
</dbReference>
<dbReference type="InterPro" id="IPR036188">
    <property type="entry name" value="FAD/NAD-bd_sf"/>
</dbReference>